<reference evidence="2 3" key="1">
    <citation type="submission" date="2016-10" db="EMBL/GenBank/DDBJ databases">
        <authorList>
            <person name="de Groot N.N."/>
        </authorList>
    </citation>
    <scope>NUCLEOTIDE SEQUENCE [LARGE SCALE GENOMIC DNA]</scope>
    <source>
        <strain evidence="2 3">CGMCC 4.5681</strain>
    </source>
</reference>
<dbReference type="EMBL" id="FNFB01000001">
    <property type="protein sequence ID" value="SDJ23352.1"/>
    <property type="molecule type" value="Genomic_DNA"/>
</dbReference>
<keyword evidence="1" id="KW-0732">Signal</keyword>
<accession>A0A1G8S2J6</accession>
<evidence type="ECO:0000313" key="3">
    <source>
        <dbReference type="Proteomes" id="UP000198683"/>
    </source>
</evidence>
<evidence type="ECO:0000256" key="1">
    <source>
        <dbReference type="SAM" id="SignalP"/>
    </source>
</evidence>
<name>A0A1G8S2J6_9ACTN</name>
<feature type="chain" id="PRO_5011764354" evidence="1">
    <location>
        <begin position="24"/>
        <end position="118"/>
    </location>
</feature>
<dbReference type="AlphaFoldDB" id="A0A1G8S2J6"/>
<feature type="signal peptide" evidence="1">
    <location>
        <begin position="1"/>
        <end position="23"/>
    </location>
</feature>
<proteinExistence type="predicted"/>
<protein>
    <submittedName>
        <fullName evidence="2">Uncharacterized protein</fullName>
    </submittedName>
</protein>
<evidence type="ECO:0000313" key="2">
    <source>
        <dbReference type="EMBL" id="SDJ23352.1"/>
    </source>
</evidence>
<sequence>MRRDTHTRHGAALLVAQAPAASAADTVADLGVTSDRGGDVVGQSGKIFVAADDRIVVTKSDGTLIELAAYPCPSTLAQSYERLWVGYGCGLSAATASGRVRGRPMHRRILMRSSTARH</sequence>
<gene>
    <name evidence="2" type="ORF">SAMN05421874_101146</name>
</gene>
<keyword evidence="3" id="KW-1185">Reference proteome</keyword>
<dbReference type="Proteomes" id="UP000198683">
    <property type="component" value="Unassembled WGS sequence"/>
</dbReference>
<organism evidence="2 3">
    <name type="scientific">Nonomuraea maritima</name>
    <dbReference type="NCBI Taxonomy" id="683260"/>
    <lineage>
        <taxon>Bacteria</taxon>
        <taxon>Bacillati</taxon>
        <taxon>Actinomycetota</taxon>
        <taxon>Actinomycetes</taxon>
        <taxon>Streptosporangiales</taxon>
        <taxon>Streptosporangiaceae</taxon>
        <taxon>Nonomuraea</taxon>
    </lineage>
</organism>